<dbReference type="InParanoid" id="D2VML0"/>
<dbReference type="RefSeq" id="XP_002674828.1">
    <property type="nucleotide sequence ID" value="XM_002674782.1"/>
</dbReference>
<proteinExistence type="predicted"/>
<dbReference type="GeneID" id="8851649"/>
<reference evidence="1 2" key="1">
    <citation type="journal article" date="2010" name="Cell">
        <title>The genome of Naegleria gruberi illuminates early eukaryotic versatility.</title>
        <authorList>
            <person name="Fritz-Laylin L.K."/>
            <person name="Prochnik S.E."/>
            <person name="Ginger M.L."/>
            <person name="Dacks J.B."/>
            <person name="Carpenter M.L."/>
            <person name="Field M.C."/>
            <person name="Kuo A."/>
            <person name="Paredez A."/>
            <person name="Chapman J."/>
            <person name="Pham J."/>
            <person name="Shu S."/>
            <person name="Neupane R."/>
            <person name="Cipriano M."/>
            <person name="Mancuso J."/>
            <person name="Tu H."/>
            <person name="Salamov A."/>
            <person name="Lindquist E."/>
            <person name="Shapiro H."/>
            <person name="Lucas S."/>
            <person name="Grigoriev I.V."/>
            <person name="Cande W.Z."/>
            <person name="Fulton C."/>
            <person name="Rokhsar D.S."/>
            <person name="Dawson S.C."/>
        </authorList>
    </citation>
    <scope>NUCLEOTIDE SEQUENCE [LARGE SCALE GENOMIC DNA]</scope>
    <source>
        <strain evidence="1 2">NEG-M</strain>
    </source>
</reference>
<evidence type="ECO:0000313" key="1">
    <source>
        <dbReference type="EMBL" id="EFC42084.1"/>
    </source>
</evidence>
<protein>
    <submittedName>
        <fullName evidence="1">Predicted protein</fullName>
    </submittedName>
</protein>
<accession>D2VML0</accession>
<organism evidence="2">
    <name type="scientific">Naegleria gruberi</name>
    <name type="common">Amoeba</name>
    <dbReference type="NCBI Taxonomy" id="5762"/>
    <lineage>
        <taxon>Eukaryota</taxon>
        <taxon>Discoba</taxon>
        <taxon>Heterolobosea</taxon>
        <taxon>Tetramitia</taxon>
        <taxon>Eutetramitia</taxon>
        <taxon>Vahlkampfiidae</taxon>
        <taxon>Naegleria</taxon>
    </lineage>
</organism>
<dbReference type="EMBL" id="GG738882">
    <property type="protein sequence ID" value="EFC42084.1"/>
    <property type="molecule type" value="Genomic_DNA"/>
</dbReference>
<name>D2VML0_NAEGR</name>
<dbReference type="VEuPathDB" id="AmoebaDB:NAEGRDRAFT_50795"/>
<sequence>MVPILDAPPAGAFFFKFESGQYGYALPDQIFPIDSLALDDVINSIPSSKSEYIGSIQQDFSLVKNKKATTTEVLPQPKLLVQVKKRTKGDSETLQVTVGLKRKFEEADLLMDDEVPDELVDPDELWSILNIYKNSLFFKSGEKLASQSLKLSLNIMNKKWVEDTSRMHSDFVIMRTNAQLDHYFAIGEFEKRNINASNAEEFLCAHKDTVKIILEGRAVLKDIATKMTQKKIDDESKKQAVVKLFLIDTSGGLVILKMKPRFHQVENTLHGLYYSLSYSKLLNIFIKEDLFSIMSEIDECIRMASLTNYQPSDNCSIAALCSTPITLRSQSVVDKFFTLPVSYTSRIKLKCLSVAEEKDLEVYLQKTYPYFIVKKTVLLAGDATDRNIPFMVYKQGDSFEFNSTTNPPMYSNPIEVGYMKYDGEILVQVLEITNTKSVSSNINQLYDDSDDEEDSDDNCLQKFGSHGHCFDLNTFNSESPSSNYDAKMLELTFIFLQISVFHM</sequence>
<dbReference type="AlphaFoldDB" id="D2VML0"/>
<evidence type="ECO:0000313" key="2">
    <source>
        <dbReference type="Proteomes" id="UP000006671"/>
    </source>
</evidence>
<gene>
    <name evidence="1" type="ORF">NAEGRDRAFT_50795</name>
</gene>
<dbReference type="Proteomes" id="UP000006671">
    <property type="component" value="Unassembled WGS sequence"/>
</dbReference>
<keyword evidence="2" id="KW-1185">Reference proteome</keyword>
<dbReference type="KEGG" id="ngr:NAEGRDRAFT_50795"/>